<dbReference type="OrthoDB" id="292843at2"/>
<dbReference type="Pfam" id="PF13646">
    <property type="entry name" value="HEAT_2"/>
    <property type="match status" value="1"/>
</dbReference>
<evidence type="ECO:0000313" key="2">
    <source>
        <dbReference type="Proteomes" id="UP001058003"/>
    </source>
</evidence>
<accession>A0A9Q9ICX5</accession>
<dbReference type="RefSeq" id="WP_052388528.1">
    <property type="nucleotide sequence ID" value="NZ_CP073767.1"/>
</dbReference>
<proteinExistence type="predicted"/>
<evidence type="ECO:0000313" key="1">
    <source>
        <dbReference type="EMBL" id="UWZ52143.1"/>
    </source>
</evidence>
<sequence length="394" mass="40197">MLDGLDDIRWDALEHAYGPAGDVPARLRGLLDPAADARRRALSGLYGGICHQGTRFEASAPAVPFLLELLQDPATPDRAAIARLVADLAVGSHETWLPGGFPAASLRADAAGGAELLRAAPPPAEDDEDEDFEGESRLDYLDGLDDAQQRALAAYVELAAYDAVRAGLPVLRRLLADDDAAVRATAAYTLAWFPEDEPGAGTAALTGAAADPSRSVAATALVALGLLGTAVPAALHDPKPEIRWAAAIGLARVHGPDAGPDAAARLLEWAGSPGTVRSGVPFLGGDLAGYAALTLPGLGDAYTAAALDALLTRLGTVTGVQTLPVLATALRIVFPDGARPAGAPLGPAQRRLATVLAGAPAAWQLDGRRFGNVTGLLSAYGLPADPTELGALAG</sequence>
<dbReference type="InterPro" id="IPR011989">
    <property type="entry name" value="ARM-like"/>
</dbReference>
<dbReference type="SUPFAM" id="SSF48371">
    <property type="entry name" value="ARM repeat"/>
    <property type="match status" value="1"/>
</dbReference>
<dbReference type="Proteomes" id="UP001058003">
    <property type="component" value="Chromosome"/>
</dbReference>
<gene>
    <name evidence="1" type="ORF">Daura_36460</name>
</gene>
<protein>
    <recommendedName>
        <fullName evidence="3">HEAT repeat domain-containing protein</fullName>
    </recommendedName>
</protein>
<dbReference type="Gene3D" id="1.25.10.10">
    <property type="entry name" value="Leucine-rich Repeat Variant"/>
    <property type="match status" value="1"/>
</dbReference>
<dbReference type="AlphaFoldDB" id="A0A9Q9ICX5"/>
<reference evidence="1" key="1">
    <citation type="submission" date="2021-04" db="EMBL/GenBank/DDBJ databases">
        <title>Dactylosporangium aurantiacum NRRL B-8018 full assembly.</title>
        <authorList>
            <person name="Hartkoorn R.C."/>
            <person name="Beaudoing E."/>
            <person name="Hot D."/>
        </authorList>
    </citation>
    <scope>NUCLEOTIDE SEQUENCE</scope>
    <source>
        <strain evidence="1">NRRL B-8018</strain>
    </source>
</reference>
<dbReference type="EMBL" id="CP073767">
    <property type="protein sequence ID" value="UWZ52143.1"/>
    <property type="molecule type" value="Genomic_DNA"/>
</dbReference>
<evidence type="ECO:0008006" key="3">
    <source>
        <dbReference type="Google" id="ProtNLM"/>
    </source>
</evidence>
<dbReference type="KEGG" id="daur:Daura_36460"/>
<organism evidence="1 2">
    <name type="scientific">Dactylosporangium aurantiacum</name>
    <dbReference type="NCBI Taxonomy" id="35754"/>
    <lineage>
        <taxon>Bacteria</taxon>
        <taxon>Bacillati</taxon>
        <taxon>Actinomycetota</taxon>
        <taxon>Actinomycetes</taxon>
        <taxon>Micromonosporales</taxon>
        <taxon>Micromonosporaceae</taxon>
        <taxon>Dactylosporangium</taxon>
    </lineage>
</organism>
<keyword evidence="2" id="KW-1185">Reference proteome</keyword>
<name>A0A9Q9ICX5_9ACTN</name>
<dbReference type="InterPro" id="IPR016024">
    <property type="entry name" value="ARM-type_fold"/>
</dbReference>